<organism evidence="1 2">
    <name type="scientific">Arthrobacter caoxuetaonis</name>
    <dbReference type="NCBI Taxonomy" id="2886935"/>
    <lineage>
        <taxon>Bacteria</taxon>
        <taxon>Bacillati</taxon>
        <taxon>Actinomycetota</taxon>
        <taxon>Actinomycetes</taxon>
        <taxon>Micrococcales</taxon>
        <taxon>Micrococcaceae</taxon>
        <taxon>Arthrobacter</taxon>
    </lineage>
</organism>
<accession>A0A9X1MHC1</accession>
<dbReference type="EMBL" id="JAJFZV010000018">
    <property type="protein sequence ID" value="MCC3299372.1"/>
    <property type="molecule type" value="Genomic_DNA"/>
</dbReference>
<dbReference type="AlphaFoldDB" id="A0A9X1MHC1"/>
<proteinExistence type="predicted"/>
<dbReference type="RefSeq" id="WP_227897359.1">
    <property type="nucleotide sequence ID" value="NZ_CP099467.1"/>
</dbReference>
<dbReference type="Proteomes" id="UP001139158">
    <property type="component" value="Unassembled WGS sequence"/>
</dbReference>
<sequence>MSTNLERITDMAAAAGNPEWHVSDGHDALVYFHIIADAVDSPYGRNALNFDGDARTAYYVAAAVNSAPAMAASLISLSALAESIPDDAPDALREMAAAILDAAASVPDVRATPGQFTRVAEGHAA</sequence>
<reference evidence="1" key="1">
    <citation type="submission" date="2021-10" db="EMBL/GenBank/DDBJ databases">
        <title>Novel species in genus Arthrobacter.</title>
        <authorList>
            <person name="Liu Y."/>
        </authorList>
    </citation>
    <scope>NUCLEOTIDE SEQUENCE</scope>
    <source>
        <strain evidence="1">Zg-Y453</strain>
    </source>
</reference>
<protein>
    <submittedName>
        <fullName evidence="1">Uncharacterized protein</fullName>
    </submittedName>
</protein>
<evidence type="ECO:0000313" key="2">
    <source>
        <dbReference type="Proteomes" id="UP001139158"/>
    </source>
</evidence>
<name>A0A9X1MHC1_9MICC</name>
<gene>
    <name evidence="1" type="ORF">LJ757_16390</name>
</gene>
<comment type="caution">
    <text evidence="1">The sequence shown here is derived from an EMBL/GenBank/DDBJ whole genome shotgun (WGS) entry which is preliminary data.</text>
</comment>
<evidence type="ECO:0000313" key="1">
    <source>
        <dbReference type="EMBL" id="MCC3299372.1"/>
    </source>
</evidence>
<keyword evidence="2" id="KW-1185">Reference proteome</keyword>